<dbReference type="OrthoDB" id="515887at2759"/>
<dbReference type="GO" id="GO:0016020">
    <property type="term" value="C:membrane"/>
    <property type="evidence" value="ECO:0007669"/>
    <property type="project" value="UniProtKB-SubCell"/>
</dbReference>
<keyword evidence="3 7" id="KW-0812">Transmembrane</keyword>
<dbReference type="SUPFAM" id="SSF103473">
    <property type="entry name" value="MFS general substrate transporter"/>
    <property type="match status" value="1"/>
</dbReference>
<dbReference type="eggNOG" id="KOG3762">
    <property type="taxonomic scope" value="Eukaryota"/>
</dbReference>
<evidence type="ECO:0000313" key="11">
    <source>
        <dbReference type="Proteomes" id="UP000028924"/>
    </source>
</evidence>
<feature type="region of interest" description="Disordered" evidence="6">
    <location>
        <begin position="196"/>
        <end position="236"/>
    </location>
</feature>
<dbReference type="PANTHER" id="PTHR16172">
    <property type="entry name" value="MAJOR FACILITATOR SUPERFAMILY DOMAIN-CONTAINING PROTEIN 6-LIKE"/>
    <property type="match status" value="1"/>
</dbReference>
<accession>A0A087SP50</accession>
<feature type="region of interest" description="Disordered" evidence="6">
    <location>
        <begin position="370"/>
        <end position="453"/>
    </location>
</feature>
<feature type="transmembrane region" description="Helical" evidence="7">
    <location>
        <begin position="585"/>
        <end position="607"/>
    </location>
</feature>
<evidence type="ECO:0000256" key="3">
    <source>
        <dbReference type="ARBA" id="ARBA00022692"/>
    </source>
</evidence>
<feature type="transmembrane region" description="Helical" evidence="7">
    <location>
        <begin position="650"/>
        <end position="669"/>
    </location>
</feature>
<feature type="compositionally biased region" description="Pro residues" evidence="6">
    <location>
        <begin position="439"/>
        <end position="450"/>
    </location>
</feature>
<evidence type="ECO:0000256" key="5">
    <source>
        <dbReference type="ARBA" id="ARBA00023136"/>
    </source>
</evidence>
<evidence type="ECO:0000256" key="6">
    <source>
        <dbReference type="SAM" id="MobiDB-lite"/>
    </source>
</evidence>
<sequence>MALAGSFPLQLLLTLLASAVWAPPQIISDACVMAASTSPGDYGRIRSLASLAWSVMAPVAGFVNGRWGIRAGIAAYTALALAALPAALNLPLEALQGSHGPASSSEAPGPKDVEDLHAPLLPPGTTEQEPPSPKVDVEAPRSSALASALAIVRYIESITEMGLVAPTPGLYGFAEVSGPFMQRHLAPPELVAGFEAEEEAQREASRHVEPASPSRLPTIREAPSQRSLPLPAESLPRDERTLREAASLLSASVPAALQRQPSLPRPISLGNLRGAGRAQRHVLATSEGPHASHWAIEESEVEDGDDEASYLTGQESGRDSDSDPAGSVQSAFPWSPRSGADTAAGPTPLFDLSRHESDVGDVDAALARPTQGLPALGSRKSSANAPLPPFKPAPVVAAPQAEDSKPGPDAGALGTTPATGKGMLRGAAEGQASALPCAPRMPPSTPPLLPSLPGSLAAAQAAIAPATMREAVRLEGASAPDAAGSYIINMLEGKLRRLARQARAERRAAQRAQRERQRARQAVAAGGESGAGEARDGPASTGPVPTDSDTASAADKAGLDSALVMELAPPGPPPSISLLLRDPEVVFFFVLTTVMGLGHGLIGSYLFMFIKHTGGSEALMGGVLMANALPELPVFFFFGRIAQRCTMTLLLFASCGVLALRLLLFPLLPLIGVRWVLAIETLHGITFALGWSACAMNSSKIAPPGLESTTQAIFQGLWTGVGTGLGGLVGGLLYHSQGPAAMFFAAGCLVAGASTLCALGMAWHRARVARASALLRAMSSANILAA</sequence>
<evidence type="ECO:0000313" key="10">
    <source>
        <dbReference type="EMBL" id="KFM27504.1"/>
    </source>
</evidence>
<dbReference type="AlphaFoldDB" id="A0A087SP50"/>
<evidence type="ECO:0000256" key="2">
    <source>
        <dbReference type="ARBA" id="ARBA00005241"/>
    </source>
</evidence>
<dbReference type="InterPro" id="IPR051717">
    <property type="entry name" value="MFS_MFSD6"/>
</dbReference>
<keyword evidence="11" id="KW-1185">Reference proteome</keyword>
<dbReference type="EMBL" id="KL662147">
    <property type="protein sequence ID" value="KFM27504.1"/>
    <property type="molecule type" value="Genomic_DNA"/>
</dbReference>
<feature type="transmembrane region" description="Helical" evidence="7">
    <location>
        <begin position="619"/>
        <end position="638"/>
    </location>
</feature>
<evidence type="ECO:0000256" key="8">
    <source>
        <dbReference type="SAM" id="SignalP"/>
    </source>
</evidence>
<feature type="transmembrane region" description="Helical" evidence="7">
    <location>
        <begin position="716"/>
        <end position="734"/>
    </location>
</feature>
<evidence type="ECO:0000256" key="7">
    <source>
        <dbReference type="SAM" id="Phobius"/>
    </source>
</evidence>
<evidence type="ECO:0000256" key="4">
    <source>
        <dbReference type="ARBA" id="ARBA00022989"/>
    </source>
</evidence>
<comment type="subcellular location">
    <subcellularLocation>
        <location evidence="1">Membrane</location>
        <topology evidence="1">Multi-pass membrane protein</topology>
    </subcellularLocation>
</comment>
<feature type="domain" description="Major facilitator superfamily associated" evidence="9">
    <location>
        <begin position="574"/>
        <end position="744"/>
    </location>
</feature>
<organism evidence="10 11">
    <name type="scientific">Auxenochlorella protothecoides</name>
    <name type="common">Green microalga</name>
    <name type="synonym">Chlorella protothecoides</name>
    <dbReference type="NCBI Taxonomy" id="3075"/>
    <lineage>
        <taxon>Eukaryota</taxon>
        <taxon>Viridiplantae</taxon>
        <taxon>Chlorophyta</taxon>
        <taxon>core chlorophytes</taxon>
        <taxon>Trebouxiophyceae</taxon>
        <taxon>Chlorellales</taxon>
        <taxon>Chlorellaceae</taxon>
        <taxon>Auxenochlorella</taxon>
    </lineage>
</organism>
<feature type="transmembrane region" description="Helical" evidence="7">
    <location>
        <begin position="675"/>
        <end position="695"/>
    </location>
</feature>
<evidence type="ECO:0000259" key="9">
    <source>
        <dbReference type="Pfam" id="PF12832"/>
    </source>
</evidence>
<proteinExistence type="inferred from homology"/>
<feature type="chain" id="PRO_5001828953" evidence="8">
    <location>
        <begin position="23"/>
        <end position="786"/>
    </location>
</feature>
<feature type="transmembrane region" description="Helical" evidence="7">
    <location>
        <begin position="740"/>
        <end position="763"/>
    </location>
</feature>
<reference evidence="10 11" key="1">
    <citation type="journal article" date="2014" name="BMC Genomics">
        <title>Oil accumulation mechanisms of the oleaginous microalga Chlorella protothecoides revealed through its genome, transcriptomes, and proteomes.</title>
        <authorList>
            <person name="Gao C."/>
            <person name="Wang Y."/>
            <person name="Shen Y."/>
            <person name="Yan D."/>
            <person name="He X."/>
            <person name="Dai J."/>
            <person name="Wu Q."/>
        </authorList>
    </citation>
    <scope>NUCLEOTIDE SEQUENCE [LARGE SCALE GENOMIC DNA]</scope>
    <source>
        <strain evidence="10 11">0710</strain>
    </source>
</reference>
<dbReference type="InterPro" id="IPR036259">
    <property type="entry name" value="MFS_trans_sf"/>
</dbReference>
<keyword evidence="5 7" id="KW-0472">Membrane</keyword>
<dbReference type="RefSeq" id="XP_011400481.1">
    <property type="nucleotide sequence ID" value="XM_011402179.1"/>
</dbReference>
<comment type="similarity">
    <text evidence="2">Belongs to the major facilitator superfamily. MFSD6 family.</text>
</comment>
<dbReference type="KEGG" id="apro:F751_6085"/>
<keyword evidence="8" id="KW-0732">Signal</keyword>
<feature type="compositionally biased region" description="Basic and acidic residues" evidence="6">
    <location>
        <begin position="504"/>
        <end position="518"/>
    </location>
</feature>
<dbReference type="InterPro" id="IPR024989">
    <property type="entry name" value="MFS_assoc_dom"/>
</dbReference>
<dbReference type="Gene3D" id="1.20.1250.20">
    <property type="entry name" value="MFS general substrate transporter like domains"/>
    <property type="match status" value="1"/>
</dbReference>
<gene>
    <name evidence="10" type="ORF">F751_6085</name>
</gene>
<name>A0A087SP50_AUXPR</name>
<feature type="compositionally biased region" description="Basic and acidic residues" evidence="6">
    <location>
        <begin position="199"/>
        <end position="209"/>
    </location>
</feature>
<dbReference type="PANTHER" id="PTHR16172:SF41">
    <property type="entry name" value="MAJOR FACILITATOR SUPERFAMILY DOMAIN-CONTAINING PROTEIN 6-LIKE"/>
    <property type="match status" value="1"/>
</dbReference>
<feature type="signal peptide" evidence="8">
    <location>
        <begin position="1"/>
        <end position="22"/>
    </location>
</feature>
<evidence type="ECO:0000256" key="1">
    <source>
        <dbReference type="ARBA" id="ARBA00004141"/>
    </source>
</evidence>
<feature type="region of interest" description="Disordered" evidence="6">
    <location>
        <begin position="98"/>
        <end position="137"/>
    </location>
</feature>
<feature type="compositionally biased region" description="Acidic residues" evidence="6">
    <location>
        <begin position="297"/>
        <end position="308"/>
    </location>
</feature>
<dbReference type="GeneID" id="23617476"/>
<dbReference type="Proteomes" id="UP000028924">
    <property type="component" value="Unassembled WGS sequence"/>
</dbReference>
<keyword evidence="4 7" id="KW-1133">Transmembrane helix</keyword>
<protein>
    <submittedName>
        <fullName evidence="10">Major facilitator superfamily domain-containing protein 6</fullName>
    </submittedName>
</protein>
<dbReference type="Pfam" id="PF12832">
    <property type="entry name" value="MFS_1_like"/>
    <property type="match status" value="1"/>
</dbReference>
<feature type="region of interest" description="Disordered" evidence="6">
    <location>
        <begin position="284"/>
        <end position="354"/>
    </location>
</feature>
<feature type="region of interest" description="Disordered" evidence="6">
    <location>
        <begin position="504"/>
        <end position="552"/>
    </location>
</feature>